<keyword evidence="13" id="KW-1278">Translocase</keyword>
<dbReference type="PANTHER" id="PTHR48479:SF1">
    <property type="entry name" value="NAD(P)H-QUINONE OXIDOREDUCTASE SUBUNIT 6, CHLOROPLASTIC"/>
    <property type="match status" value="1"/>
</dbReference>
<evidence type="ECO:0000256" key="14">
    <source>
        <dbReference type="ARBA" id="ARBA00022989"/>
    </source>
</evidence>
<evidence type="ECO:0000256" key="9">
    <source>
        <dbReference type="ARBA" id="ARBA00022692"/>
    </source>
</evidence>
<protein>
    <recommendedName>
        <fullName evidence="5">NAD(P)H-quinone oxidoreductase subunit 6, chloroplastic</fullName>
    </recommendedName>
    <alternativeName>
        <fullName evidence="19">NAD(P)H dehydrogenase subunit 6</fullName>
    </alternativeName>
    <alternativeName>
        <fullName evidence="18">NADH-plastoquinone oxidoreductase subunit 6</fullName>
    </alternativeName>
</protein>
<organism evidence="23 24">
    <name type="scientific">Eucalyptus globulus</name>
    <name type="common">Tasmanian blue gum</name>
    <dbReference type="NCBI Taxonomy" id="34317"/>
    <lineage>
        <taxon>Eukaryota</taxon>
        <taxon>Viridiplantae</taxon>
        <taxon>Streptophyta</taxon>
        <taxon>Embryophyta</taxon>
        <taxon>Tracheophyta</taxon>
        <taxon>Spermatophyta</taxon>
        <taxon>Magnoliopsida</taxon>
        <taxon>eudicotyledons</taxon>
        <taxon>Gunneridae</taxon>
        <taxon>Pentapetalae</taxon>
        <taxon>rosids</taxon>
        <taxon>malvids</taxon>
        <taxon>Myrtales</taxon>
        <taxon>Myrtaceae</taxon>
        <taxon>Myrtoideae</taxon>
        <taxon>Eucalypteae</taxon>
        <taxon>Eucalyptus</taxon>
    </lineage>
</organism>
<keyword evidence="11" id="KW-0521">NADP</keyword>
<evidence type="ECO:0000256" key="2">
    <source>
        <dbReference type="ARBA" id="ARBA00004454"/>
    </source>
</evidence>
<comment type="caution">
    <text evidence="23">The sequence shown here is derived from an EMBL/GenBank/DDBJ whole genome shotgun (WGS) entry which is preliminary data.</text>
</comment>
<evidence type="ECO:0000256" key="8">
    <source>
        <dbReference type="ARBA" id="ARBA00022640"/>
    </source>
</evidence>
<feature type="transmembrane region" description="Helical" evidence="22">
    <location>
        <begin position="30"/>
        <end position="51"/>
    </location>
</feature>
<dbReference type="GO" id="GO:0048038">
    <property type="term" value="F:quinone binding"/>
    <property type="evidence" value="ECO:0007669"/>
    <property type="project" value="UniProtKB-KW"/>
</dbReference>
<evidence type="ECO:0000256" key="11">
    <source>
        <dbReference type="ARBA" id="ARBA00022857"/>
    </source>
</evidence>
<evidence type="ECO:0000256" key="16">
    <source>
        <dbReference type="ARBA" id="ARBA00023078"/>
    </source>
</evidence>
<gene>
    <name evidence="23" type="ORF">ACJRO7_024243</name>
</gene>
<evidence type="ECO:0000256" key="19">
    <source>
        <dbReference type="ARBA" id="ARBA00031648"/>
    </source>
</evidence>
<evidence type="ECO:0000256" key="10">
    <source>
        <dbReference type="ARBA" id="ARBA00022719"/>
    </source>
</evidence>
<comment type="catalytic activity">
    <reaction evidence="21">
        <text>a plastoquinone + NADH + (n+1) H(+)(in) = a plastoquinol + NAD(+) + n H(+)(out)</text>
        <dbReference type="Rhea" id="RHEA:42608"/>
        <dbReference type="Rhea" id="RHEA-COMP:9561"/>
        <dbReference type="Rhea" id="RHEA-COMP:9562"/>
        <dbReference type="ChEBI" id="CHEBI:15378"/>
        <dbReference type="ChEBI" id="CHEBI:17757"/>
        <dbReference type="ChEBI" id="CHEBI:57540"/>
        <dbReference type="ChEBI" id="CHEBI:57945"/>
        <dbReference type="ChEBI" id="CHEBI:62192"/>
    </reaction>
</comment>
<comment type="similarity">
    <text evidence="3">Belongs to the complex I subunit 6 family.</text>
</comment>
<dbReference type="InterPro" id="IPR001457">
    <property type="entry name" value="NADH_UbQ/plastoQ_OxRdtase_su6"/>
</dbReference>
<accession>A0ABD3K5T9</accession>
<evidence type="ECO:0000256" key="3">
    <source>
        <dbReference type="ARBA" id="ARBA00005698"/>
    </source>
</evidence>
<keyword evidence="15" id="KW-0520">NAD</keyword>
<keyword evidence="8" id="KW-0934">Plastid</keyword>
<keyword evidence="7" id="KW-0150">Chloroplast</keyword>
<dbReference type="InterPro" id="IPR042106">
    <property type="entry name" value="Nuo/plastoQ_OxRdtase_6_NuoJ"/>
</dbReference>
<evidence type="ECO:0000256" key="7">
    <source>
        <dbReference type="ARBA" id="ARBA00022528"/>
    </source>
</evidence>
<evidence type="ECO:0000313" key="23">
    <source>
        <dbReference type="EMBL" id="KAL3735058.1"/>
    </source>
</evidence>
<feature type="transmembrane region" description="Helical" evidence="22">
    <location>
        <begin position="6"/>
        <end position="23"/>
    </location>
</feature>
<keyword evidence="10" id="KW-0874">Quinone</keyword>
<evidence type="ECO:0000256" key="12">
    <source>
        <dbReference type="ARBA" id="ARBA00022957"/>
    </source>
</evidence>
<evidence type="ECO:0000256" key="13">
    <source>
        <dbReference type="ARBA" id="ARBA00022967"/>
    </source>
</evidence>
<dbReference type="PANTHER" id="PTHR48479">
    <property type="entry name" value="NAD(P)H-QUINONE OXIDOREDUCTASE SUBUNIT 6, CHLOROPLASTIC"/>
    <property type="match status" value="1"/>
</dbReference>
<evidence type="ECO:0000256" key="5">
    <source>
        <dbReference type="ARBA" id="ARBA00018131"/>
    </source>
</evidence>
<name>A0ABD3K5T9_EUCGL</name>
<evidence type="ECO:0000256" key="1">
    <source>
        <dbReference type="ARBA" id="ARBA00004059"/>
    </source>
</evidence>
<dbReference type="Proteomes" id="UP001634007">
    <property type="component" value="Unassembled WGS sequence"/>
</dbReference>
<comment type="subcellular location">
    <subcellularLocation>
        <location evidence="2">Plastid</location>
        <location evidence="2">Chloroplast thylakoid membrane</location>
        <topology evidence="2">Multi-pass membrane protein</topology>
    </subcellularLocation>
</comment>
<evidence type="ECO:0000256" key="18">
    <source>
        <dbReference type="ARBA" id="ARBA00029875"/>
    </source>
</evidence>
<sequence>MQLIIYVGAINILILFAMMFMNGSKYYKNLNLWTVGDGFTFLVCTSIFSSIENTHVDGEEYLIVPSQ</sequence>
<keyword evidence="12" id="KW-0618">Plastoquinone</keyword>
<comment type="function">
    <text evidence="1">NDH shuttles electrons from NAD(P)H:plastoquinone, via FMN and iron-sulfur (Fe-S) centers, to quinones in the photosynthetic chain and possibly in a chloroplast respiratory chain. The immediate electron acceptor for the enzyme in this species is believed to be plastoquinone. Couples the redox reaction to proton translocation, and thus conserves the redox energy in a proton gradient.</text>
</comment>
<evidence type="ECO:0000256" key="6">
    <source>
        <dbReference type="ARBA" id="ARBA00022448"/>
    </source>
</evidence>
<dbReference type="Pfam" id="PF00499">
    <property type="entry name" value="Oxidored_q3"/>
    <property type="match status" value="1"/>
</dbReference>
<keyword evidence="24" id="KW-1185">Reference proteome</keyword>
<keyword evidence="14 22" id="KW-1133">Transmembrane helix</keyword>
<evidence type="ECO:0000256" key="17">
    <source>
        <dbReference type="ARBA" id="ARBA00023136"/>
    </source>
</evidence>
<dbReference type="GO" id="GO:0009535">
    <property type="term" value="C:chloroplast thylakoid membrane"/>
    <property type="evidence" value="ECO:0007669"/>
    <property type="project" value="UniProtKB-SubCell"/>
</dbReference>
<evidence type="ECO:0000256" key="15">
    <source>
        <dbReference type="ARBA" id="ARBA00023027"/>
    </source>
</evidence>
<dbReference type="InterPro" id="IPR050290">
    <property type="entry name" value="NAD(P)H-Q_Oxidoreduct_6"/>
</dbReference>
<dbReference type="AlphaFoldDB" id="A0ABD3K5T9"/>
<comment type="catalytic activity">
    <reaction evidence="20">
        <text>a plastoquinone + NADPH + (n+1) H(+)(in) = a plastoquinol + NADP(+) + n H(+)(out)</text>
        <dbReference type="Rhea" id="RHEA:42612"/>
        <dbReference type="Rhea" id="RHEA-COMP:9561"/>
        <dbReference type="Rhea" id="RHEA-COMP:9562"/>
        <dbReference type="ChEBI" id="CHEBI:15378"/>
        <dbReference type="ChEBI" id="CHEBI:17757"/>
        <dbReference type="ChEBI" id="CHEBI:57783"/>
        <dbReference type="ChEBI" id="CHEBI:58349"/>
        <dbReference type="ChEBI" id="CHEBI:62192"/>
    </reaction>
</comment>
<evidence type="ECO:0000256" key="22">
    <source>
        <dbReference type="SAM" id="Phobius"/>
    </source>
</evidence>
<dbReference type="Gene3D" id="1.20.120.1200">
    <property type="entry name" value="NADH-ubiquinone/plastoquinone oxidoreductase chain 6, subunit NuoJ"/>
    <property type="match status" value="1"/>
</dbReference>
<comment type="subunit">
    <text evidence="4">NDH is composed of at least 16 different subunits, 5 of which are encoded in the nucleus.</text>
</comment>
<keyword evidence="16" id="KW-0793">Thylakoid</keyword>
<evidence type="ECO:0000256" key="4">
    <source>
        <dbReference type="ARBA" id="ARBA00011199"/>
    </source>
</evidence>
<evidence type="ECO:0000256" key="21">
    <source>
        <dbReference type="ARBA" id="ARBA00048026"/>
    </source>
</evidence>
<evidence type="ECO:0000256" key="20">
    <source>
        <dbReference type="ARBA" id="ARBA00047726"/>
    </source>
</evidence>
<evidence type="ECO:0000313" key="24">
    <source>
        <dbReference type="Proteomes" id="UP001634007"/>
    </source>
</evidence>
<reference evidence="23 24" key="1">
    <citation type="submission" date="2024-11" db="EMBL/GenBank/DDBJ databases">
        <title>Chromosome-level genome assembly of Eucalyptus globulus Labill. provides insights into its genome evolution.</title>
        <authorList>
            <person name="Li X."/>
        </authorList>
    </citation>
    <scope>NUCLEOTIDE SEQUENCE [LARGE SCALE GENOMIC DNA]</scope>
    <source>
        <strain evidence="23">CL2024</strain>
        <tissue evidence="23">Fresh tender leaves</tissue>
    </source>
</reference>
<proteinExistence type="inferred from homology"/>
<keyword evidence="6" id="KW-0813">Transport</keyword>
<dbReference type="EMBL" id="JBJKBG010000006">
    <property type="protein sequence ID" value="KAL3735058.1"/>
    <property type="molecule type" value="Genomic_DNA"/>
</dbReference>
<keyword evidence="17 22" id="KW-0472">Membrane</keyword>
<keyword evidence="9 22" id="KW-0812">Transmembrane</keyword>